<keyword evidence="5" id="KW-1185">Reference proteome</keyword>
<dbReference type="PROSITE" id="PS00583">
    <property type="entry name" value="PFKB_KINASES_1"/>
    <property type="match status" value="1"/>
</dbReference>
<evidence type="ECO:0000259" key="3">
    <source>
        <dbReference type="Pfam" id="PF00294"/>
    </source>
</evidence>
<dbReference type="InterPro" id="IPR029056">
    <property type="entry name" value="Ribokinase-like"/>
</dbReference>
<dbReference type="PANTHER" id="PTHR10584:SF166">
    <property type="entry name" value="RIBOKINASE"/>
    <property type="match status" value="1"/>
</dbReference>
<dbReference type="InterPro" id="IPR002173">
    <property type="entry name" value="Carboh/pur_kinase_PfkB_CS"/>
</dbReference>
<dbReference type="RefSeq" id="WP_320501700.1">
    <property type="nucleotide sequence ID" value="NZ_JAXCLX010000002.1"/>
</dbReference>
<accession>A0ABU5E0W5</accession>
<dbReference type="Proteomes" id="UP001271769">
    <property type="component" value="Unassembled WGS sequence"/>
</dbReference>
<dbReference type="Pfam" id="PF00294">
    <property type="entry name" value="PfkB"/>
    <property type="match status" value="1"/>
</dbReference>
<evidence type="ECO:0000313" key="4">
    <source>
        <dbReference type="EMBL" id="MDY0873239.1"/>
    </source>
</evidence>
<keyword evidence="1" id="KW-0808">Transferase</keyword>
<dbReference type="InterPro" id="IPR011611">
    <property type="entry name" value="PfkB_dom"/>
</dbReference>
<feature type="domain" description="Carbohydrate kinase PfkB" evidence="3">
    <location>
        <begin position="6"/>
        <end position="291"/>
    </location>
</feature>
<evidence type="ECO:0000256" key="2">
    <source>
        <dbReference type="ARBA" id="ARBA00022777"/>
    </source>
</evidence>
<proteinExistence type="predicted"/>
<comment type="caution">
    <text evidence="4">The sequence shown here is derived from an EMBL/GenBank/DDBJ whole genome shotgun (WGS) entry which is preliminary data.</text>
</comment>
<keyword evidence="2 4" id="KW-0418">Kinase</keyword>
<evidence type="ECO:0000313" key="5">
    <source>
        <dbReference type="Proteomes" id="UP001271769"/>
    </source>
</evidence>
<organism evidence="4 5">
    <name type="scientific">Dongia rigui</name>
    <dbReference type="NCBI Taxonomy" id="940149"/>
    <lineage>
        <taxon>Bacteria</taxon>
        <taxon>Pseudomonadati</taxon>
        <taxon>Pseudomonadota</taxon>
        <taxon>Alphaproteobacteria</taxon>
        <taxon>Rhodospirillales</taxon>
        <taxon>Dongiaceae</taxon>
        <taxon>Dongia</taxon>
    </lineage>
</organism>
<dbReference type="PANTHER" id="PTHR10584">
    <property type="entry name" value="SUGAR KINASE"/>
    <property type="match status" value="1"/>
</dbReference>
<evidence type="ECO:0000256" key="1">
    <source>
        <dbReference type="ARBA" id="ARBA00022679"/>
    </source>
</evidence>
<dbReference type="SUPFAM" id="SSF53613">
    <property type="entry name" value="Ribokinase-like"/>
    <property type="match status" value="1"/>
</dbReference>
<dbReference type="PROSITE" id="PS00584">
    <property type="entry name" value="PFKB_KINASES_2"/>
    <property type="match status" value="1"/>
</dbReference>
<reference evidence="4 5" key="1">
    <citation type="journal article" date="2013" name="Antonie Van Leeuwenhoek">
        <title>Dongia rigui sp. nov., isolated from freshwater of a large wetland in Korea.</title>
        <authorList>
            <person name="Baik K.S."/>
            <person name="Hwang Y.M."/>
            <person name="Choi J.S."/>
            <person name="Kwon J."/>
            <person name="Seong C.N."/>
        </authorList>
    </citation>
    <scope>NUCLEOTIDE SEQUENCE [LARGE SCALE GENOMIC DNA]</scope>
    <source>
        <strain evidence="4 5">04SU4-P</strain>
    </source>
</reference>
<protein>
    <submittedName>
        <fullName evidence="4">Carbohydrate kinase family protein</fullName>
    </submittedName>
</protein>
<gene>
    <name evidence="4" type="ORF">SMD31_14955</name>
</gene>
<dbReference type="GO" id="GO:0016301">
    <property type="term" value="F:kinase activity"/>
    <property type="evidence" value="ECO:0007669"/>
    <property type="project" value="UniProtKB-KW"/>
</dbReference>
<name>A0ABU5E0W5_9PROT</name>
<dbReference type="EMBL" id="JAXCLX010000002">
    <property type="protein sequence ID" value="MDY0873239.1"/>
    <property type="molecule type" value="Genomic_DNA"/>
</dbReference>
<dbReference type="Gene3D" id="3.40.1190.20">
    <property type="match status" value="1"/>
</dbReference>
<sequence>MRRPLIVIGNVNVDIIVGPCQPWPQPGTEALVDHGEVRVGGAAGNVALAWDALSVPYQIAANTGEDHFGHWLRATFHAHAGRWPVAKTPTTFSVGVTHPDGERTFFTIPGHMPVLTTDQVMGMIDIALAKGGIALLVGSYLTDALTADYRTLISWLHSHDIAVALDTGWPIAGWTPQIVDTTRGWLNGCDHLLLNEVEATALTHTSSVAAAIDALAALMPAEAHIVVKCGPAGAVGLHRGERVTLPAPKVIPVDTIGAGDVFDAAYLAEIAVGSAFSDAIAAGIRTASRAVATLPRQYL</sequence>